<dbReference type="AlphaFoldDB" id="A0A3A9AHF3"/>
<comment type="subcellular location">
    <subcellularLocation>
        <location evidence="1">Cell membrane</location>
        <topology evidence="1">Multi-pass membrane protein</topology>
    </subcellularLocation>
</comment>
<accession>A0A3A9AHF3</accession>
<evidence type="ECO:0000256" key="2">
    <source>
        <dbReference type="ARBA" id="ARBA00022475"/>
    </source>
</evidence>
<keyword evidence="4 6" id="KW-1133">Transmembrane helix</keyword>
<keyword evidence="3 6" id="KW-0812">Transmembrane</keyword>
<evidence type="ECO:0000256" key="4">
    <source>
        <dbReference type="ARBA" id="ARBA00022989"/>
    </source>
</evidence>
<feature type="transmembrane region" description="Helical" evidence="6">
    <location>
        <begin position="171"/>
        <end position="192"/>
    </location>
</feature>
<name>A0A3A9AHF3_9FIRM</name>
<feature type="transmembrane region" description="Helical" evidence="6">
    <location>
        <begin position="74"/>
        <end position="95"/>
    </location>
</feature>
<evidence type="ECO:0000256" key="5">
    <source>
        <dbReference type="ARBA" id="ARBA00023136"/>
    </source>
</evidence>
<feature type="transmembrane region" description="Helical" evidence="6">
    <location>
        <begin position="277"/>
        <end position="297"/>
    </location>
</feature>
<dbReference type="EMBL" id="RAYQ01000014">
    <property type="protein sequence ID" value="RKI90494.1"/>
    <property type="molecule type" value="Genomic_DNA"/>
</dbReference>
<dbReference type="Proteomes" id="UP000280696">
    <property type="component" value="Unassembled WGS sequence"/>
</dbReference>
<protein>
    <submittedName>
        <fullName evidence="7">Beta-methylgalactoside transporter</fullName>
    </submittedName>
</protein>
<dbReference type="GO" id="GO:0005886">
    <property type="term" value="C:plasma membrane"/>
    <property type="evidence" value="ECO:0007669"/>
    <property type="project" value="UniProtKB-SubCell"/>
</dbReference>
<reference evidence="7 8" key="1">
    <citation type="submission" date="2018-09" db="EMBL/GenBank/DDBJ databases">
        <title>Murine metabolic-syndrome-specific gut microbial biobank.</title>
        <authorList>
            <person name="Liu C."/>
        </authorList>
    </citation>
    <scope>NUCLEOTIDE SEQUENCE [LARGE SCALE GENOMIC DNA]</scope>
    <source>
        <strain evidence="7 8">0.1xD8-82</strain>
    </source>
</reference>
<dbReference type="GO" id="GO:0022857">
    <property type="term" value="F:transmembrane transporter activity"/>
    <property type="evidence" value="ECO:0007669"/>
    <property type="project" value="InterPro"/>
</dbReference>
<feature type="transmembrane region" description="Helical" evidence="6">
    <location>
        <begin position="40"/>
        <end position="62"/>
    </location>
</feature>
<sequence>MQKSFDVKKFMSNNAIILLILLLSALTGFTTKNFITWTNFGNLVVNVSPRFIIACGVSGCLITKGTDLSAGRAVGLAACLSAMMLQSIDYAARMFPWMPDIPWPIALLITMVIMGAFGAINGVVISILKVPPFIATLGMQTIIYGLCSLITNNQPMGGYKKSYLTIASGSIGPIPYLMIFAAVVGAYFWFLYNKTRHGKYMYAIGGNENAAQVAGVNVQASLIRIYILAGCMYALAGFLVGAKAGGASTATGMGYELEAIAACTIGGVSANGGVGKVGGILIGVLVFEILKICLQFLRVDPAYTYIAQGLVIVIAVALDLRKYLQKK</sequence>
<keyword evidence="5 6" id="KW-0472">Membrane</keyword>
<evidence type="ECO:0000313" key="8">
    <source>
        <dbReference type="Proteomes" id="UP000280696"/>
    </source>
</evidence>
<evidence type="ECO:0000256" key="1">
    <source>
        <dbReference type="ARBA" id="ARBA00004651"/>
    </source>
</evidence>
<keyword evidence="8" id="KW-1185">Reference proteome</keyword>
<organism evidence="7 8">
    <name type="scientific">Parablautia intestinalis</name>
    <dbReference type="NCBI Taxonomy" id="2320100"/>
    <lineage>
        <taxon>Bacteria</taxon>
        <taxon>Bacillati</taxon>
        <taxon>Bacillota</taxon>
        <taxon>Clostridia</taxon>
        <taxon>Lachnospirales</taxon>
        <taxon>Lachnospiraceae</taxon>
        <taxon>Parablautia</taxon>
    </lineage>
</organism>
<evidence type="ECO:0000256" key="6">
    <source>
        <dbReference type="SAM" id="Phobius"/>
    </source>
</evidence>
<dbReference type="PANTHER" id="PTHR32196:SF18">
    <property type="entry name" value="GALACTOSE_METHYL GALACTOSIDE IMPORT PERMEASE PROTEIN MGLC"/>
    <property type="match status" value="1"/>
</dbReference>
<proteinExistence type="predicted"/>
<dbReference type="InterPro" id="IPR001851">
    <property type="entry name" value="ABC_transp_permease"/>
</dbReference>
<dbReference type="OrthoDB" id="9813906at2"/>
<feature type="transmembrane region" description="Helical" evidence="6">
    <location>
        <begin position="303"/>
        <end position="320"/>
    </location>
</feature>
<dbReference type="PANTHER" id="PTHR32196">
    <property type="entry name" value="ABC TRANSPORTER PERMEASE PROTEIN YPHD-RELATED-RELATED"/>
    <property type="match status" value="1"/>
</dbReference>
<gene>
    <name evidence="7" type="ORF">D7V94_13800</name>
</gene>
<keyword evidence="2" id="KW-1003">Cell membrane</keyword>
<evidence type="ECO:0000256" key="3">
    <source>
        <dbReference type="ARBA" id="ARBA00022692"/>
    </source>
</evidence>
<feature type="transmembrane region" description="Helical" evidence="6">
    <location>
        <begin position="132"/>
        <end position="151"/>
    </location>
</feature>
<comment type="caution">
    <text evidence="7">The sequence shown here is derived from an EMBL/GenBank/DDBJ whole genome shotgun (WGS) entry which is preliminary data.</text>
</comment>
<evidence type="ECO:0000313" key="7">
    <source>
        <dbReference type="EMBL" id="RKI90494.1"/>
    </source>
</evidence>
<dbReference type="Pfam" id="PF02653">
    <property type="entry name" value="BPD_transp_2"/>
    <property type="match status" value="1"/>
</dbReference>
<dbReference type="CDD" id="cd06579">
    <property type="entry name" value="TM_PBP1_transp_AraH_like"/>
    <property type="match status" value="1"/>
</dbReference>
<feature type="transmembrane region" description="Helical" evidence="6">
    <location>
        <begin position="101"/>
        <end position="120"/>
    </location>
</feature>